<evidence type="ECO:0000256" key="3">
    <source>
        <dbReference type="ARBA" id="ARBA00022603"/>
    </source>
</evidence>
<dbReference type="Proteomes" id="UP000183365">
    <property type="component" value="Unassembled WGS sequence"/>
</dbReference>
<evidence type="ECO:0000256" key="2">
    <source>
        <dbReference type="ARBA" id="ARBA00022552"/>
    </source>
</evidence>
<dbReference type="SUPFAM" id="SSF53335">
    <property type="entry name" value="S-adenosyl-L-methionine-dependent methyltransferases"/>
    <property type="match status" value="1"/>
</dbReference>
<reference evidence="10" key="1">
    <citation type="submission" date="2016-11" db="EMBL/GenBank/DDBJ databases">
        <authorList>
            <person name="Guldener U."/>
        </authorList>
    </citation>
    <scope>NUCLEOTIDE SEQUENCE [LARGE SCALE GENOMIC DNA]</scope>
</reference>
<dbReference type="HAMAP" id="MF_01547">
    <property type="entry name" value="RNA_methyltr_E"/>
    <property type="match status" value="1"/>
</dbReference>
<comment type="similarity">
    <text evidence="1">Belongs to the class I-like SAM-binding methyltransferase superfamily. RNA methyltransferase RlmE family.</text>
</comment>
<evidence type="ECO:0000256" key="7">
    <source>
        <dbReference type="PIRSR" id="PIRSR005461-1"/>
    </source>
</evidence>
<dbReference type="InterPro" id="IPR015507">
    <property type="entry name" value="rRNA-MeTfrase_E"/>
</dbReference>
<keyword evidence="4 9" id="KW-0808">Transferase</keyword>
<accession>A0A1L0B4T5</accession>
<evidence type="ECO:0000313" key="10">
    <source>
        <dbReference type="Proteomes" id="UP000183365"/>
    </source>
</evidence>
<evidence type="ECO:0000313" key="9">
    <source>
        <dbReference type="EMBL" id="SGZ41544.1"/>
    </source>
</evidence>
<feature type="domain" description="Ribosomal RNA methyltransferase FtsJ" evidence="8">
    <location>
        <begin position="46"/>
        <end position="235"/>
    </location>
</feature>
<dbReference type="PIRSF" id="PIRSF005461">
    <property type="entry name" value="23S_rRNA_mtase"/>
    <property type="match status" value="1"/>
</dbReference>
<dbReference type="EMBL" id="FQNF01000114">
    <property type="protein sequence ID" value="SGZ41544.1"/>
    <property type="molecule type" value="Genomic_DNA"/>
</dbReference>
<keyword evidence="10" id="KW-1185">Reference proteome</keyword>
<dbReference type="PANTHER" id="PTHR10920:SF18">
    <property type="entry name" value="RRNA METHYLTRANSFERASE 2, MITOCHONDRIAL"/>
    <property type="match status" value="1"/>
</dbReference>
<keyword evidence="3 9" id="KW-0489">Methyltransferase</keyword>
<name>A0A1L0B4T5_9ASCO</name>
<protein>
    <recommendedName>
        <fullName evidence="6">rRNA methyltransferase 2, mitochondrial</fullName>
    </recommendedName>
</protein>
<dbReference type="PANTHER" id="PTHR10920">
    <property type="entry name" value="RIBOSOMAL RNA METHYLTRANSFERASE"/>
    <property type="match status" value="1"/>
</dbReference>
<keyword evidence="5 7" id="KW-0949">S-adenosyl-L-methionine</keyword>
<dbReference type="InterPro" id="IPR029063">
    <property type="entry name" value="SAM-dependent_MTases_sf"/>
</dbReference>
<evidence type="ECO:0000259" key="8">
    <source>
        <dbReference type="Pfam" id="PF01728"/>
    </source>
</evidence>
<keyword evidence="2" id="KW-0698">rRNA processing</keyword>
<sequence length="251" mass="28781">MFSSCHIYRNLQQVRQLNKKLSSSSAAWVSKRLHDPYTKLAQENGYRSRAAYKLKEINKKYHVFDKKKSQNIVDLGAAPGAWCQVAKEECNSNSKILGIDLLEINPLRGVSFMQANMLLKSTMLAIRDYFNNDVVQKTDDKSLLTVDVVMSDMLHNLTSIRFKDHLKSVDLCNAGLVVCFNILKPKGSFFCKILAGPDVDQFVRRCSKLFDNVEKFKPRACNDSSREFYIVCRNKKDIKISLKELLKNDQQ</sequence>
<dbReference type="OrthoDB" id="20105at2759"/>
<dbReference type="GO" id="GO:0005739">
    <property type="term" value="C:mitochondrion"/>
    <property type="evidence" value="ECO:0007669"/>
    <property type="project" value="TreeGrafter"/>
</dbReference>
<feature type="active site" description="Proton acceptor" evidence="7">
    <location>
        <position position="192"/>
    </location>
</feature>
<gene>
    <name evidence="9" type="ORF">HGUI_03745</name>
</gene>
<evidence type="ECO:0000256" key="6">
    <source>
        <dbReference type="ARBA" id="ARBA00041184"/>
    </source>
</evidence>
<dbReference type="InterPro" id="IPR002877">
    <property type="entry name" value="RNA_MeTrfase_FtsJ_dom"/>
</dbReference>
<proteinExistence type="inferred from homology"/>
<dbReference type="InterPro" id="IPR050082">
    <property type="entry name" value="RNA_methyltr_RlmE"/>
</dbReference>
<dbReference type="VEuPathDB" id="FungiDB:HGUI_03745"/>
<dbReference type="Gene3D" id="3.40.50.150">
    <property type="entry name" value="Vaccinia Virus protein VP39"/>
    <property type="match status" value="1"/>
</dbReference>
<dbReference type="GO" id="GO:0008650">
    <property type="term" value="F:rRNA (uridine-2'-O-)-methyltransferase activity"/>
    <property type="evidence" value="ECO:0007669"/>
    <property type="project" value="TreeGrafter"/>
</dbReference>
<evidence type="ECO:0000256" key="1">
    <source>
        <dbReference type="ARBA" id="ARBA00009258"/>
    </source>
</evidence>
<dbReference type="AlphaFoldDB" id="A0A1L0B4T5"/>
<evidence type="ECO:0000256" key="5">
    <source>
        <dbReference type="ARBA" id="ARBA00022691"/>
    </source>
</evidence>
<organism evidence="9 10">
    <name type="scientific">Hanseniaspora guilliermondii</name>
    <dbReference type="NCBI Taxonomy" id="56406"/>
    <lineage>
        <taxon>Eukaryota</taxon>
        <taxon>Fungi</taxon>
        <taxon>Dikarya</taxon>
        <taxon>Ascomycota</taxon>
        <taxon>Saccharomycotina</taxon>
        <taxon>Saccharomycetes</taxon>
        <taxon>Saccharomycodales</taxon>
        <taxon>Saccharomycodaceae</taxon>
        <taxon>Hanseniaspora</taxon>
    </lineage>
</organism>
<dbReference type="Pfam" id="PF01728">
    <property type="entry name" value="FtsJ"/>
    <property type="match status" value="1"/>
</dbReference>
<evidence type="ECO:0000256" key="4">
    <source>
        <dbReference type="ARBA" id="ARBA00022679"/>
    </source>
</evidence>